<dbReference type="InterPro" id="IPR050505">
    <property type="entry name" value="WDR55/POC1"/>
</dbReference>
<accession>A0ABQ6MPR7</accession>
<keyword evidence="2" id="KW-0677">Repeat</keyword>
<dbReference type="InterPro" id="IPR020472">
    <property type="entry name" value="WD40_PAC1"/>
</dbReference>
<sequence>MSSASVPDPSLERTFRGHKEPVTSLSFSPNMKQLCSSSSDGTLMLWNFRPQLRAFRFVGHKGPVHHCEYSPSGHLIASASADRSVRLWLPSAKGESVSIKGHTGGVRSQEVSVLAELNGHANWVRTAKFSPDSRLAVSGGDDKTVRIWDVDRHSAVSVYADHSAGVNSVAFHPDGTCVAAGASDRTVKLWDLRSSALLQHYPAHSDAVSSVSFHESGNYVLSSGLDGALKIWDLREGQLLYTLHGHQGACTASAFAQGGSFFASGGEDKMVMVWKSSLGSIVGGGSGSEAVSVTATKPRQASSGGPLSYNSPSRGMSRTVERPSTAPGTGMSRRTNAASASSPGRSPARGRENMGAAFNERAAAPGAGKEFVLEEIVAGGDVGDEGDDTAPTLRTEGPAIPRDQLPEVLAGTLDHIVGQLDMMTRTLAILDRRLSLQEDMMAKHVFNGSGGAEPDAI</sequence>
<feature type="repeat" description="WD" evidence="3">
    <location>
        <begin position="15"/>
        <end position="49"/>
    </location>
</feature>
<evidence type="ECO:0000256" key="1">
    <source>
        <dbReference type="ARBA" id="ARBA00022574"/>
    </source>
</evidence>
<feature type="repeat" description="WD" evidence="3">
    <location>
        <begin position="159"/>
        <end position="200"/>
    </location>
</feature>
<feature type="compositionally biased region" description="Low complexity" evidence="4">
    <location>
        <begin position="337"/>
        <end position="347"/>
    </location>
</feature>
<gene>
    <name evidence="5" type="ORF">TeGR_g1592</name>
</gene>
<feature type="repeat" description="WD" evidence="3">
    <location>
        <begin position="243"/>
        <end position="275"/>
    </location>
</feature>
<keyword evidence="1 3" id="KW-0853">WD repeat</keyword>
<dbReference type="Proteomes" id="UP001165060">
    <property type="component" value="Unassembled WGS sequence"/>
</dbReference>
<evidence type="ECO:0000313" key="5">
    <source>
        <dbReference type="EMBL" id="GMI29759.1"/>
    </source>
</evidence>
<evidence type="ECO:0000256" key="4">
    <source>
        <dbReference type="SAM" id="MobiDB-lite"/>
    </source>
</evidence>
<dbReference type="PANTHER" id="PTHR44019:SF8">
    <property type="entry name" value="POC1 CENTRIOLAR PROTEIN HOMOLOG"/>
    <property type="match status" value="1"/>
</dbReference>
<dbReference type="Pfam" id="PF00400">
    <property type="entry name" value="WD40"/>
    <property type="match status" value="6"/>
</dbReference>
<dbReference type="EMBL" id="BRYB01003060">
    <property type="protein sequence ID" value="GMI29759.1"/>
    <property type="molecule type" value="Genomic_DNA"/>
</dbReference>
<feature type="compositionally biased region" description="Polar residues" evidence="4">
    <location>
        <begin position="294"/>
        <end position="316"/>
    </location>
</feature>
<feature type="repeat" description="WD" evidence="3">
    <location>
        <begin position="201"/>
        <end position="242"/>
    </location>
</feature>
<dbReference type="SMART" id="SM00320">
    <property type="entry name" value="WD40"/>
    <property type="match status" value="6"/>
</dbReference>
<keyword evidence="6" id="KW-1185">Reference proteome</keyword>
<evidence type="ECO:0000313" key="6">
    <source>
        <dbReference type="Proteomes" id="UP001165060"/>
    </source>
</evidence>
<name>A0ABQ6MPR7_9STRA</name>
<feature type="repeat" description="WD" evidence="3">
    <location>
        <begin position="117"/>
        <end position="158"/>
    </location>
</feature>
<dbReference type="InterPro" id="IPR019775">
    <property type="entry name" value="WD40_repeat_CS"/>
</dbReference>
<dbReference type="PANTHER" id="PTHR44019">
    <property type="entry name" value="WD REPEAT-CONTAINING PROTEIN 55"/>
    <property type="match status" value="1"/>
</dbReference>
<dbReference type="InterPro" id="IPR015943">
    <property type="entry name" value="WD40/YVTN_repeat-like_dom_sf"/>
</dbReference>
<protein>
    <submittedName>
        <fullName evidence="5">Uncharacterized protein</fullName>
    </submittedName>
</protein>
<dbReference type="PROSITE" id="PS50294">
    <property type="entry name" value="WD_REPEATS_REGION"/>
    <property type="match status" value="6"/>
</dbReference>
<dbReference type="PRINTS" id="PR00320">
    <property type="entry name" value="GPROTEINBRPT"/>
</dbReference>
<comment type="caution">
    <text evidence="5">The sequence shown here is derived from an EMBL/GenBank/DDBJ whole genome shotgun (WGS) entry which is preliminary data.</text>
</comment>
<evidence type="ECO:0000256" key="2">
    <source>
        <dbReference type="ARBA" id="ARBA00022737"/>
    </source>
</evidence>
<dbReference type="PROSITE" id="PS00678">
    <property type="entry name" value="WD_REPEATS_1"/>
    <property type="match status" value="4"/>
</dbReference>
<reference evidence="5 6" key="1">
    <citation type="journal article" date="2023" name="Commun. Biol.">
        <title>Genome analysis of Parmales, the sister group of diatoms, reveals the evolutionary specialization of diatoms from phago-mixotrophs to photoautotrophs.</title>
        <authorList>
            <person name="Ban H."/>
            <person name="Sato S."/>
            <person name="Yoshikawa S."/>
            <person name="Yamada K."/>
            <person name="Nakamura Y."/>
            <person name="Ichinomiya M."/>
            <person name="Sato N."/>
            <person name="Blanc-Mathieu R."/>
            <person name="Endo H."/>
            <person name="Kuwata A."/>
            <person name="Ogata H."/>
        </authorList>
    </citation>
    <scope>NUCLEOTIDE SEQUENCE [LARGE SCALE GENOMIC DNA]</scope>
</reference>
<organism evidence="5 6">
    <name type="scientific">Tetraparma gracilis</name>
    <dbReference type="NCBI Taxonomy" id="2962635"/>
    <lineage>
        <taxon>Eukaryota</taxon>
        <taxon>Sar</taxon>
        <taxon>Stramenopiles</taxon>
        <taxon>Ochrophyta</taxon>
        <taxon>Bolidophyceae</taxon>
        <taxon>Parmales</taxon>
        <taxon>Triparmaceae</taxon>
        <taxon>Tetraparma</taxon>
    </lineage>
</organism>
<dbReference type="CDD" id="cd00200">
    <property type="entry name" value="WD40"/>
    <property type="match status" value="1"/>
</dbReference>
<feature type="region of interest" description="Disordered" evidence="4">
    <location>
        <begin position="287"/>
        <end position="352"/>
    </location>
</feature>
<dbReference type="InterPro" id="IPR036322">
    <property type="entry name" value="WD40_repeat_dom_sf"/>
</dbReference>
<proteinExistence type="predicted"/>
<dbReference type="InterPro" id="IPR001680">
    <property type="entry name" value="WD40_rpt"/>
</dbReference>
<dbReference type="SUPFAM" id="SSF50978">
    <property type="entry name" value="WD40 repeat-like"/>
    <property type="match status" value="1"/>
</dbReference>
<dbReference type="PROSITE" id="PS50082">
    <property type="entry name" value="WD_REPEATS_2"/>
    <property type="match status" value="6"/>
</dbReference>
<dbReference type="Gene3D" id="2.130.10.10">
    <property type="entry name" value="YVTN repeat-like/Quinoprotein amine dehydrogenase"/>
    <property type="match status" value="2"/>
</dbReference>
<evidence type="ECO:0000256" key="3">
    <source>
        <dbReference type="PROSITE-ProRule" id="PRU00221"/>
    </source>
</evidence>
<feature type="repeat" description="WD" evidence="3">
    <location>
        <begin position="57"/>
        <end position="88"/>
    </location>
</feature>